<feature type="transmembrane region" description="Helical" evidence="2">
    <location>
        <begin position="765"/>
        <end position="784"/>
    </location>
</feature>
<evidence type="ECO:0000256" key="1">
    <source>
        <dbReference type="SAM" id="MobiDB-lite"/>
    </source>
</evidence>
<gene>
    <name evidence="4" type="ORF">EJN92_05395</name>
</gene>
<feature type="transmembrane region" description="Helical" evidence="2">
    <location>
        <begin position="1297"/>
        <end position="1317"/>
    </location>
</feature>
<dbReference type="Proteomes" id="UP000275663">
    <property type="component" value="Chromosome"/>
</dbReference>
<evidence type="ECO:0000256" key="2">
    <source>
        <dbReference type="SAM" id="Phobius"/>
    </source>
</evidence>
<feature type="transmembrane region" description="Helical" evidence="2">
    <location>
        <begin position="1361"/>
        <end position="1382"/>
    </location>
</feature>
<evidence type="ECO:0000256" key="3">
    <source>
        <dbReference type="SAM" id="SignalP"/>
    </source>
</evidence>
<feature type="signal peptide" evidence="3">
    <location>
        <begin position="1"/>
        <end position="23"/>
    </location>
</feature>
<reference evidence="4 5" key="1">
    <citation type="journal article" date="2011" name="Int. J. Syst. Evol. Microbiol.">
        <title>Description of Undibacterium oligocarboniphilum sp. nov., isolated from purified water, and Undibacterium pigrum strain CCUG 49012 as the type strain of Undibacterium parvum sp. nov., and emended descriptions of the genus Undibacterium and the species Undibacterium pigrum.</title>
        <authorList>
            <person name="Eder W."/>
            <person name="Wanner G."/>
            <person name="Ludwig W."/>
            <person name="Busse H.J."/>
            <person name="Ziemke-Kageler F."/>
            <person name="Lang E."/>
        </authorList>
    </citation>
    <scope>NUCLEOTIDE SEQUENCE [LARGE SCALE GENOMIC DNA]</scope>
    <source>
        <strain evidence="4 5">DSM 23061</strain>
    </source>
</reference>
<feature type="transmembrane region" description="Helical" evidence="2">
    <location>
        <begin position="508"/>
        <end position="523"/>
    </location>
</feature>
<feature type="transmembrane region" description="Helical" evidence="2">
    <location>
        <begin position="480"/>
        <end position="501"/>
    </location>
</feature>
<dbReference type="RefSeq" id="WP_126126871.1">
    <property type="nucleotide sequence ID" value="NZ_CP034464.1"/>
</dbReference>
<evidence type="ECO:0000313" key="4">
    <source>
        <dbReference type="EMBL" id="AZP11483.1"/>
    </source>
</evidence>
<keyword evidence="2" id="KW-1133">Transmembrane helix</keyword>
<feature type="transmembrane region" description="Helical" evidence="2">
    <location>
        <begin position="711"/>
        <end position="732"/>
    </location>
</feature>
<feature type="transmembrane region" description="Helical" evidence="2">
    <location>
        <begin position="1218"/>
        <end position="1238"/>
    </location>
</feature>
<keyword evidence="5" id="KW-1185">Reference proteome</keyword>
<protein>
    <submittedName>
        <fullName evidence="4">Uncharacterized protein</fullName>
    </submittedName>
</protein>
<accession>A0A3Q9BPD1</accession>
<evidence type="ECO:0000313" key="5">
    <source>
        <dbReference type="Proteomes" id="UP000275663"/>
    </source>
</evidence>
<organism evidence="4 5">
    <name type="scientific">Undibacterium parvum</name>
    <dbReference type="NCBI Taxonomy" id="401471"/>
    <lineage>
        <taxon>Bacteria</taxon>
        <taxon>Pseudomonadati</taxon>
        <taxon>Pseudomonadota</taxon>
        <taxon>Betaproteobacteria</taxon>
        <taxon>Burkholderiales</taxon>
        <taxon>Oxalobacteraceae</taxon>
        <taxon>Undibacterium</taxon>
    </lineage>
</organism>
<name>A0A3Q9BPD1_9BURK</name>
<feature type="region of interest" description="Disordered" evidence="1">
    <location>
        <begin position="1408"/>
        <end position="1427"/>
    </location>
</feature>
<keyword evidence="2" id="KW-0812">Transmembrane</keyword>
<dbReference type="KEGG" id="upv:EJN92_05395"/>
<feature type="chain" id="PRO_5018655045" evidence="3">
    <location>
        <begin position="24"/>
        <end position="1427"/>
    </location>
</feature>
<dbReference type="EMBL" id="CP034464">
    <property type="protein sequence ID" value="AZP11483.1"/>
    <property type="molecule type" value="Genomic_DNA"/>
</dbReference>
<feature type="transmembrane region" description="Helical" evidence="2">
    <location>
        <begin position="1250"/>
        <end position="1277"/>
    </location>
</feature>
<feature type="transmembrane region" description="Helical" evidence="2">
    <location>
        <begin position="558"/>
        <end position="579"/>
    </location>
</feature>
<sequence>MLKNWIGLVALIFSLLLNLAAVATAGAAEFPRSAIPDPLKSWVPWVLDSVPDATCPHQFNDVNTRQCAWGGTLELKAGASGATFTQDWVVYQDSWLILPGDEQQWPQELSVDGKLSAVLSRDGLPSIKLSVGSHRLSGRFYWSRLPESLALPPTAGILRLELNGQLINLPVRDESNRLWLQRKTDSEGEEQAQVRVFRKIIDGVPLQVETRLRLEVSGKNRELILGRAVLAGMIPKQVSALLPVSLEADGSLKVQARAGVWDIQVLARHPGLVPALSLPAATPAATPLSPAALLANEEVWVFQAAPLLRSVSVFGPEAVDPQQTSLPSEWRSLPAFLMRAESSFGLKEIRRGDSEPAPDKLALERQLWMSFDGASITINDRLQGDISLASRLNMGGLAQLGRVDIAGQDQLITRGSDNLAGVEVKRGRLIMSADSVLPKASHTLPALGWLHDVDNLSMNLSLPAGWRLLHAGGADHAQGAWLSAWNLLDFFVVLMIALAVGQLWGRKWGALALILLVLTYQEVDAPRYLWLVLLATVALMRVLPAGRFKDGMLWAQRLSLFVLFISSLVFATAQVRGALYPVLEYGTNMSFNQHAAPAALAVAAPVAAAIEVATAPEVSISEDKAMVEEGEQGKRDASVRVAGSLALKSKLYAASASASPAKIQNYQSIDPNARVQTGPGLPDWSWNTYRLTWDGPVRQDQQLDLWLLSPWMNKLVVLLRLLCLGLLLWCVAEIGKRKGAPDDSDAGSAGAPAQPPTSGFKSAHLIPTIAVFVPVLSVVLIALASGQAQAQSPSTEQLDELREKLTRPADCLPECVDISRLSLQLSGSTLRLSLEIDAAIDSAVPLPGGAKQWLPHEARVDGKIAYVQKDAQGGLWLLAAAGKHRLELIGELSNRDTLQLPLPRKPRRVDINADGWDVAGISDDNGAADTLQLSRRIKAGSIGEAQPLPPLLRVQRRLALDLLWSVETTVQRDSPLGVPALVEIPLLPGEAVTSAGIIVKDGKVLVNLGPQATSLSWSSTLAQAPELSLTATPNTAWVESWLIAASSIWHVAAHGIAPVAMAAGSDADLAFYPWPGELLKLRIERPQAIAGQTLTIDHSRLLVSPGARASDYLLALSLRSSRGGDHSISLPPNAVLQSVSINGQVRPIRANGRQLILPILPGKQEIEVRWRLDQGMALSYTTQSTDLNLASVNSRLSLQMPHDRWLLLTSGPGVGPAILFWGKLLILLVVAVALGRVSAQSGLPLQTRHWILLVLGLTQVQWWAASIVIIWFFAFAARAESGSSANTRTSATWLFNWRQLALLLLSLAMLSILFDAVRGGLLGYPDMQVAGNNSSSNNLNWYLDRTGKELQGAWVLSLPIMLYRALMLAWALWLAWSLLAWLKWGWSAYSSDGLWRHKPKKLVPEADAAAVKTPVPSESVPIQDQTD</sequence>
<dbReference type="OrthoDB" id="220327at2"/>
<proteinExistence type="predicted"/>
<keyword evidence="2" id="KW-0472">Membrane</keyword>
<feature type="transmembrane region" description="Helical" evidence="2">
    <location>
        <begin position="529"/>
        <end position="546"/>
    </location>
</feature>
<keyword evidence="3" id="KW-0732">Signal</keyword>